<reference evidence="7 8" key="1">
    <citation type="journal article" date="2014" name="Int. J. Syst. Evol. Microbiol.">
        <title>Complete genome sequence of Corynebacterium casei LMG S-19264T (=DSM 44701T), isolated from a smear-ripened cheese.</title>
        <authorList>
            <consortium name="US DOE Joint Genome Institute (JGI-PGF)"/>
            <person name="Walter F."/>
            <person name="Albersmeier A."/>
            <person name="Kalinowski J."/>
            <person name="Ruckert C."/>
        </authorList>
    </citation>
    <scope>NUCLEOTIDE SEQUENCE [LARGE SCALE GENOMIC DNA]</scope>
    <source>
        <strain evidence="7 8">KCTC 23968</strain>
    </source>
</reference>
<feature type="transmembrane region" description="Helical" evidence="5">
    <location>
        <begin position="342"/>
        <end position="361"/>
    </location>
</feature>
<dbReference type="NCBIfam" id="TIGR00815">
    <property type="entry name" value="sulP"/>
    <property type="match status" value="1"/>
</dbReference>
<feature type="transmembrane region" description="Helical" evidence="5">
    <location>
        <begin position="179"/>
        <end position="202"/>
    </location>
</feature>
<feature type="transmembrane region" description="Helical" evidence="5">
    <location>
        <begin position="131"/>
        <end position="149"/>
    </location>
</feature>
<dbReference type="CDD" id="cd07042">
    <property type="entry name" value="STAS_SulP_like_sulfate_transporter"/>
    <property type="match status" value="1"/>
</dbReference>
<gene>
    <name evidence="7" type="ORF">GCM10011309_06470</name>
</gene>
<evidence type="ECO:0000313" key="7">
    <source>
        <dbReference type="EMBL" id="GGX59439.1"/>
    </source>
</evidence>
<dbReference type="PROSITE" id="PS50801">
    <property type="entry name" value="STAS"/>
    <property type="match status" value="1"/>
</dbReference>
<keyword evidence="8" id="KW-1185">Reference proteome</keyword>
<dbReference type="Gene3D" id="3.30.750.24">
    <property type="entry name" value="STAS domain"/>
    <property type="match status" value="1"/>
</dbReference>
<dbReference type="Pfam" id="PF00916">
    <property type="entry name" value="Sulfate_transp"/>
    <property type="match status" value="1"/>
</dbReference>
<feature type="transmembrane region" description="Helical" evidence="5">
    <location>
        <begin position="214"/>
        <end position="234"/>
    </location>
</feature>
<dbReference type="Proteomes" id="UP000600865">
    <property type="component" value="Unassembled WGS sequence"/>
</dbReference>
<sequence length="581" mass="62577">MGLKRAIRSQYSWLEGYKTSIFADDLLAATVVSILLVPQCLAYAFLAGLPPQLGIYASIFPLVAYVLFGSSNYLNVGPTAVISLMTAACIATLPAETRVVSAGALALLTGGLLMIAGVLKAGFVMNFVSRPVVSAYITGAALLIIFSQAKHILGLQVDSRTAFGMVAELIRQVPQSKPLAVLTGFIAIMLFVLVRRMLPFLLVKSGFRAKTAKLLARMAPILIIAAFVGLSTLLKFGETYGLSIVGSVPAGLPPVSFPGLTLVGYEELLIPAVVIAIVAFVDSTSTAQELAARKRGRVDPNRELLGLGAANAVAGMTGGYPINGSMSRSAVNFTAGGKTPLVGLMVAGFMALTALFLTPALKNLPLSVLSALIIVACLNLLDFRSIWRTWTYSRADGITALATFFSVIILGVQWGVLAGVVLAMVLHIRVSLTPHMPLVGRFPGTEHYRDADRFNVETDETVKTLRIDEGLYYANARFLEDRVAEVVSENSDMTDLVLMCSGVNHIDASALSSLEEINRRLKGLEIKLHLSDMQSAVRERMYRSDFLDKLNGRVFLSQHDAMTALQPEPDWAQFSDHIDIH</sequence>
<proteinExistence type="predicted"/>
<dbReference type="RefSeq" id="WP_189581213.1">
    <property type="nucleotide sequence ID" value="NZ_BMYV01000001.1"/>
</dbReference>
<feature type="transmembrane region" description="Helical" evidence="5">
    <location>
        <begin position="399"/>
        <end position="426"/>
    </location>
</feature>
<feature type="transmembrane region" description="Helical" evidence="5">
    <location>
        <begin position="268"/>
        <end position="292"/>
    </location>
</feature>
<dbReference type="AlphaFoldDB" id="A0A918NC61"/>
<dbReference type="InterPro" id="IPR011547">
    <property type="entry name" value="SLC26A/SulP_dom"/>
</dbReference>
<dbReference type="GO" id="GO:0055085">
    <property type="term" value="P:transmembrane transport"/>
    <property type="evidence" value="ECO:0007669"/>
    <property type="project" value="InterPro"/>
</dbReference>
<keyword evidence="2 5" id="KW-0812">Transmembrane</keyword>
<dbReference type="PANTHER" id="PTHR11814">
    <property type="entry name" value="SULFATE TRANSPORTER"/>
    <property type="match status" value="1"/>
</dbReference>
<evidence type="ECO:0000259" key="6">
    <source>
        <dbReference type="PROSITE" id="PS50801"/>
    </source>
</evidence>
<name>A0A918NC61_9PROT</name>
<dbReference type="EMBL" id="BMYV01000001">
    <property type="protein sequence ID" value="GGX59439.1"/>
    <property type="molecule type" value="Genomic_DNA"/>
</dbReference>
<dbReference type="InterPro" id="IPR002645">
    <property type="entry name" value="STAS_dom"/>
</dbReference>
<comment type="caution">
    <text evidence="7">The sequence shown here is derived from an EMBL/GenBank/DDBJ whole genome shotgun (WGS) entry which is preliminary data.</text>
</comment>
<protein>
    <submittedName>
        <fullName evidence="7">Sodium-independent anion transporter</fullName>
    </submittedName>
</protein>
<evidence type="ECO:0000256" key="5">
    <source>
        <dbReference type="SAM" id="Phobius"/>
    </source>
</evidence>
<evidence type="ECO:0000256" key="1">
    <source>
        <dbReference type="ARBA" id="ARBA00004141"/>
    </source>
</evidence>
<feature type="transmembrane region" description="Helical" evidence="5">
    <location>
        <begin position="52"/>
        <end position="68"/>
    </location>
</feature>
<evidence type="ECO:0000256" key="4">
    <source>
        <dbReference type="ARBA" id="ARBA00023136"/>
    </source>
</evidence>
<feature type="domain" description="STAS" evidence="6">
    <location>
        <begin position="452"/>
        <end position="565"/>
    </location>
</feature>
<feature type="transmembrane region" description="Helical" evidence="5">
    <location>
        <begin position="99"/>
        <end position="119"/>
    </location>
</feature>
<evidence type="ECO:0000256" key="3">
    <source>
        <dbReference type="ARBA" id="ARBA00022989"/>
    </source>
</evidence>
<keyword evidence="4 5" id="KW-0472">Membrane</keyword>
<dbReference type="GO" id="GO:0016020">
    <property type="term" value="C:membrane"/>
    <property type="evidence" value="ECO:0007669"/>
    <property type="project" value="UniProtKB-SubCell"/>
</dbReference>
<comment type="subcellular location">
    <subcellularLocation>
        <location evidence="1">Membrane</location>
        <topology evidence="1">Multi-pass membrane protein</topology>
    </subcellularLocation>
</comment>
<evidence type="ECO:0000313" key="8">
    <source>
        <dbReference type="Proteomes" id="UP000600865"/>
    </source>
</evidence>
<feature type="transmembrane region" description="Helical" evidence="5">
    <location>
        <begin position="21"/>
        <end position="46"/>
    </location>
</feature>
<keyword evidence="3 5" id="KW-1133">Transmembrane helix</keyword>
<accession>A0A918NC61</accession>
<dbReference type="Pfam" id="PF01740">
    <property type="entry name" value="STAS"/>
    <property type="match status" value="1"/>
</dbReference>
<evidence type="ECO:0000256" key="2">
    <source>
        <dbReference type="ARBA" id="ARBA00022692"/>
    </source>
</evidence>
<dbReference type="SUPFAM" id="SSF52091">
    <property type="entry name" value="SpoIIaa-like"/>
    <property type="match status" value="1"/>
</dbReference>
<organism evidence="7 8">
    <name type="scientific">Litorimonas cladophorae</name>
    <dbReference type="NCBI Taxonomy" id="1220491"/>
    <lineage>
        <taxon>Bacteria</taxon>
        <taxon>Pseudomonadati</taxon>
        <taxon>Pseudomonadota</taxon>
        <taxon>Alphaproteobacteria</taxon>
        <taxon>Maricaulales</taxon>
        <taxon>Robiginitomaculaceae</taxon>
    </lineage>
</organism>
<feature type="transmembrane region" description="Helical" evidence="5">
    <location>
        <begin position="368"/>
        <end position="387"/>
    </location>
</feature>
<dbReference type="InterPro" id="IPR036513">
    <property type="entry name" value="STAS_dom_sf"/>
</dbReference>
<dbReference type="InterPro" id="IPR001902">
    <property type="entry name" value="SLC26A/SulP_fam"/>
</dbReference>